<dbReference type="STRING" id="29170.A0A368G7J2"/>
<accession>A0A368G7J2</accession>
<evidence type="ECO:0000313" key="1">
    <source>
        <dbReference type="EMBL" id="RCN38657.1"/>
    </source>
</evidence>
<reference evidence="1 2" key="1">
    <citation type="submission" date="2014-10" db="EMBL/GenBank/DDBJ databases">
        <title>Draft genome of the hookworm Ancylostoma caninum.</title>
        <authorList>
            <person name="Mitreva M."/>
        </authorList>
    </citation>
    <scope>NUCLEOTIDE SEQUENCE [LARGE SCALE GENOMIC DNA]</scope>
    <source>
        <strain evidence="1 2">Baltimore</strain>
    </source>
</reference>
<dbReference type="OrthoDB" id="5865156at2759"/>
<gene>
    <name evidence="1" type="ORF">ANCCAN_15446</name>
</gene>
<keyword evidence="2" id="KW-1185">Reference proteome</keyword>
<name>A0A368G7J2_ANCCA</name>
<dbReference type="EMBL" id="JOJR01000384">
    <property type="protein sequence ID" value="RCN38657.1"/>
    <property type="molecule type" value="Genomic_DNA"/>
</dbReference>
<evidence type="ECO:0000313" key="2">
    <source>
        <dbReference type="Proteomes" id="UP000252519"/>
    </source>
</evidence>
<dbReference type="Proteomes" id="UP000252519">
    <property type="component" value="Unassembled WGS sequence"/>
</dbReference>
<organism evidence="1 2">
    <name type="scientific">Ancylostoma caninum</name>
    <name type="common">Dog hookworm</name>
    <dbReference type="NCBI Taxonomy" id="29170"/>
    <lineage>
        <taxon>Eukaryota</taxon>
        <taxon>Metazoa</taxon>
        <taxon>Ecdysozoa</taxon>
        <taxon>Nematoda</taxon>
        <taxon>Chromadorea</taxon>
        <taxon>Rhabditida</taxon>
        <taxon>Rhabditina</taxon>
        <taxon>Rhabditomorpha</taxon>
        <taxon>Strongyloidea</taxon>
        <taxon>Ancylostomatidae</taxon>
        <taxon>Ancylostomatinae</taxon>
        <taxon>Ancylostoma</taxon>
    </lineage>
</organism>
<sequence>MSNSEWYNPLVGYVDLYLCTPRNTSWTYDKNMIARREVIDKRLEEFAATVERQRAIMLQRLSRYFSEMNSH</sequence>
<dbReference type="AlphaFoldDB" id="A0A368G7J2"/>
<comment type="caution">
    <text evidence="1">The sequence shown here is derived from an EMBL/GenBank/DDBJ whole genome shotgun (WGS) entry which is preliminary data.</text>
</comment>
<proteinExistence type="predicted"/>
<protein>
    <submittedName>
        <fullName evidence="1">Uncharacterized protein</fullName>
    </submittedName>
</protein>